<dbReference type="Gene3D" id="3.90.1590.10">
    <property type="entry name" value="glutathione-dependent formaldehyde- activating enzyme (gfa)"/>
    <property type="match status" value="1"/>
</dbReference>
<keyword evidence="3" id="KW-0862">Zinc</keyword>
<dbReference type="PANTHER" id="PTHR33337:SF40">
    <property type="entry name" value="CENP-V_GFA DOMAIN-CONTAINING PROTEIN-RELATED"/>
    <property type="match status" value="1"/>
</dbReference>
<feature type="domain" description="CENP-V/GFA" evidence="5">
    <location>
        <begin position="5"/>
        <end position="117"/>
    </location>
</feature>
<accession>A0A1M4V9N9</accession>
<dbReference type="SUPFAM" id="SSF51316">
    <property type="entry name" value="Mss4-like"/>
    <property type="match status" value="1"/>
</dbReference>
<evidence type="ECO:0000256" key="3">
    <source>
        <dbReference type="ARBA" id="ARBA00022833"/>
    </source>
</evidence>
<comment type="similarity">
    <text evidence="1">Belongs to the Gfa family.</text>
</comment>
<reference evidence="7" key="1">
    <citation type="submission" date="2016-11" db="EMBL/GenBank/DDBJ databases">
        <authorList>
            <person name="Varghese N."/>
            <person name="Submissions S."/>
        </authorList>
    </citation>
    <scope>NUCLEOTIDE SEQUENCE [LARGE SCALE GENOMIC DNA]</scope>
    <source>
        <strain evidence="7">DSM 21264</strain>
    </source>
</reference>
<evidence type="ECO:0000259" key="5">
    <source>
        <dbReference type="PROSITE" id="PS51891"/>
    </source>
</evidence>
<evidence type="ECO:0000256" key="2">
    <source>
        <dbReference type="ARBA" id="ARBA00022723"/>
    </source>
</evidence>
<dbReference type="AlphaFoldDB" id="A0A1M4V9N9"/>
<sequence length="137" mass="15056">MEFPIHGACPCGQVTYELLAAPQRVIACHCQECQKLSSAPFSVTALISAENIRFSGEMKEWRRVAESGNTNVAKFCPDCGVRIYHVNPAKPDAIKLKLKPAGLADDTLFAPSLHTWTSEKLSWDIIPEGMPTVEKQA</sequence>
<gene>
    <name evidence="6" type="ORF">SAMN02745781_00660</name>
</gene>
<dbReference type="Pfam" id="PF04828">
    <property type="entry name" value="GFA"/>
    <property type="match status" value="1"/>
</dbReference>
<dbReference type="EMBL" id="FQUH01000002">
    <property type="protein sequence ID" value="SHE65675.1"/>
    <property type="molecule type" value="Genomic_DNA"/>
</dbReference>
<organism evidence="6 7">
    <name type="scientific">Vibrio gazogenes DSM 21264 = NBRC 103151</name>
    <dbReference type="NCBI Taxonomy" id="1123492"/>
    <lineage>
        <taxon>Bacteria</taxon>
        <taxon>Pseudomonadati</taxon>
        <taxon>Pseudomonadota</taxon>
        <taxon>Gammaproteobacteria</taxon>
        <taxon>Vibrionales</taxon>
        <taxon>Vibrionaceae</taxon>
        <taxon>Vibrio</taxon>
    </lineage>
</organism>
<name>A0A1M4V9N9_VIBGA</name>
<dbReference type="RefSeq" id="WP_072955485.1">
    <property type="nucleotide sequence ID" value="NZ_FQUH01000002.1"/>
</dbReference>
<keyword evidence="7" id="KW-1185">Reference proteome</keyword>
<evidence type="ECO:0000313" key="6">
    <source>
        <dbReference type="EMBL" id="SHE65675.1"/>
    </source>
</evidence>
<dbReference type="InterPro" id="IPR006913">
    <property type="entry name" value="CENP-V/GFA"/>
</dbReference>
<dbReference type="InterPro" id="IPR011057">
    <property type="entry name" value="Mss4-like_sf"/>
</dbReference>
<dbReference type="Proteomes" id="UP000184159">
    <property type="component" value="Unassembled WGS sequence"/>
</dbReference>
<evidence type="ECO:0000256" key="1">
    <source>
        <dbReference type="ARBA" id="ARBA00005495"/>
    </source>
</evidence>
<keyword evidence="2" id="KW-0479">Metal-binding</keyword>
<evidence type="ECO:0000256" key="4">
    <source>
        <dbReference type="ARBA" id="ARBA00023239"/>
    </source>
</evidence>
<evidence type="ECO:0000313" key="7">
    <source>
        <dbReference type="Proteomes" id="UP000184159"/>
    </source>
</evidence>
<keyword evidence="4" id="KW-0456">Lyase</keyword>
<dbReference type="PANTHER" id="PTHR33337">
    <property type="entry name" value="GFA DOMAIN-CONTAINING PROTEIN"/>
    <property type="match status" value="1"/>
</dbReference>
<proteinExistence type="inferred from homology"/>
<dbReference type="GO" id="GO:0016846">
    <property type="term" value="F:carbon-sulfur lyase activity"/>
    <property type="evidence" value="ECO:0007669"/>
    <property type="project" value="InterPro"/>
</dbReference>
<dbReference type="GO" id="GO:0046872">
    <property type="term" value="F:metal ion binding"/>
    <property type="evidence" value="ECO:0007669"/>
    <property type="project" value="UniProtKB-KW"/>
</dbReference>
<protein>
    <submittedName>
        <fullName evidence="6">Uncharacterized conserved protein</fullName>
    </submittedName>
</protein>
<dbReference type="PROSITE" id="PS51891">
    <property type="entry name" value="CENP_V_GFA"/>
    <property type="match status" value="1"/>
</dbReference>